<dbReference type="Gene3D" id="1.10.287.950">
    <property type="entry name" value="Methyl-accepting chemotaxis protein"/>
    <property type="match status" value="1"/>
</dbReference>
<evidence type="ECO:0000256" key="3">
    <source>
        <dbReference type="PROSITE-ProRule" id="PRU00284"/>
    </source>
</evidence>
<dbReference type="GO" id="GO:0006935">
    <property type="term" value="P:chemotaxis"/>
    <property type="evidence" value="ECO:0007669"/>
    <property type="project" value="InterPro"/>
</dbReference>
<reference evidence="6 7" key="1">
    <citation type="submission" date="2019-08" db="EMBL/GenBank/DDBJ databases">
        <authorList>
            <person name="Grouzdev D."/>
            <person name="Tikhonova E."/>
            <person name="Kravchenko I."/>
        </authorList>
    </citation>
    <scope>NUCLEOTIDE SEQUENCE [LARGE SCALE GENOMIC DNA]</scope>
    <source>
        <strain evidence="6 7">59b</strain>
    </source>
</reference>
<evidence type="ECO:0000259" key="5">
    <source>
        <dbReference type="PROSITE" id="PS50111"/>
    </source>
</evidence>
<dbReference type="InterPro" id="IPR013587">
    <property type="entry name" value="Nitrate/nitrite_sensing"/>
</dbReference>
<dbReference type="OrthoDB" id="2489132at2"/>
<dbReference type="PRINTS" id="PR00260">
    <property type="entry name" value="CHEMTRNSDUCR"/>
</dbReference>
<proteinExistence type="inferred from homology"/>
<gene>
    <name evidence="6" type="ORF">FZ942_10660</name>
</gene>
<dbReference type="PANTHER" id="PTHR32089">
    <property type="entry name" value="METHYL-ACCEPTING CHEMOTAXIS PROTEIN MCPB"/>
    <property type="match status" value="1"/>
</dbReference>
<dbReference type="SMART" id="SM00283">
    <property type="entry name" value="MA"/>
    <property type="match status" value="1"/>
</dbReference>
<evidence type="ECO:0000313" key="6">
    <source>
        <dbReference type="EMBL" id="KAA0596565.1"/>
    </source>
</evidence>
<dbReference type="PANTHER" id="PTHR32089:SF112">
    <property type="entry name" value="LYSOZYME-LIKE PROTEIN-RELATED"/>
    <property type="match status" value="1"/>
</dbReference>
<accession>A0A5A9GS01</accession>
<keyword evidence="7" id="KW-1185">Reference proteome</keyword>
<keyword evidence="1 3" id="KW-0807">Transducer</keyword>
<feature type="region of interest" description="Disordered" evidence="4">
    <location>
        <begin position="414"/>
        <end position="437"/>
    </location>
</feature>
<protein>
    <recommendedName>
        <fullName evidence="5">Methyl-accepting transducer domain-containing protein</fullName>
    </recommendedName>
</protein>
<dbReference type="GO" id="GO:0016020">
    <property type="term" value="C:membrane"/>
    <property type="evidence" value="ECO:0007669"/>
    <property type="project" value="InterPro"/>
</dbReference>
<evidence type="ECO:0000256" key="1">
    <source>
        <dbReference type="ARBA" id="ARBA00023224"/>
    </source>
</evidence>
<feature type="region of interest" description="Disordered" evidence="4">
    <location>
        <begin position="365"/>
        <end position="400"/>
    </location>
</feature>
<dbReference type="InterPro" id="IPR004089">
    <property type="entry name" value="MCPsignal_dom"/>
</dbReference>
<dbReference type="EMBL" id="VTTN01000003">
    <property type="protein sequence ID" value="KAA0596565.1"/>
    <property type="molecule type" value="Genomic_DNA"/>
</dbReference>
<feature type="compositionally biased region" description="Basic and acidic residues" evidence="4">
    <location>
        <begin position="374"/>
        <end position="392"/>
    </location>
</feature>
<feature type="domain" description="Methyl-accepting transducer" evidence="5">
    <location>
        <begin position="409"/>
        <end position="631"/>
    </location>
</feature>
<comment type="similarity">
    <text evidence="2">Belongs to the methyl-accepting chemotaxis (MCP) protein family.</text>
</comment>
<dbReference type="AlphaFoldDB" id="A0A5A9GS01"/>
<sequence>MARTVSNRDQYAAASFVLVTRFRRMRELEQLRAVCGFVSTVSGFVHELQKERGLWNLRLTSGDGRVGGQIAIRIDAQMALCRQREQEMLAALAGLDRIAHGPALFGAIRQAMAEVDALPDLRDRAGRNEVSAREMFAALCVLVGRLLAIVSAAADAVTDPAVSQALIATFNLMQGKEQAGQERATGAGGLSVGRFEPAQHRRFLALIAAQERCFETVSQTATPSRAAVLRDLLADQAEFERMRMAMRKDGLAGSVAGFDAPSWFAAATRRVDGLKAVEDALVADLEAICGTALAEARREFVRPFDGVAVPVRLMMWWTRRALLAEARRAERVGRAMAPVAGRLLDVANAPSWVLEAARRFRDGPDATASLADQQQRERALAEERQRSMEDALHSFGSSSDGALSTMTAMAARMHHSASRMSDLAGENSQRSLSMAGASRQSLDGVRTVATAAEELSAAIRDINRQTEESLRITSAAVAEVESTGTIIGGLQDAANQIGKVVELIAGIAGQTNLLALNATIEAARAGEAGKGFSVVAGEVKTLASQTARATEQIAGQVTGIQDAARAAVGTIDTIRGTVGSMRDIAARVAAALAQQEAATERIATTIQQVAAGAETVSVIVDGVAAAADDTGSMAGQVLEAARDLDMLARSLRDDLTGFIATVRAA</sequence>
<evidence type="ECO:0000313" key="7">
    <source>
        <dbReference type="Proteomes" id="UP000324927"/>
    </source>
</evidence>
<dbReference type="PROSITE" id="PS50111">
    <property type="entry name" value="CHEMOTAXIS_TRANSDUC_2"/>
    <property type="match status" value="1"/>
</dbReference>
<dbReference type="Pfam" id="PF00015">
    <property type="entry name" value="MCPsignal"/>
    <property type="match status" value="1"/>
</dbReference>
<dbReference type="SUPFAM" id="SSF58104">
    <property type="entry name" value="Methyl-accepting chemotaxis protein (MCP) signaling domain"/>
    <property type="match status" value="1"/>
</dbReference>
<dbReference type="Pfam" id="PF08376">
    <property type="entry name" value="NIT"/>
    <property type="match status" value="1"/>
</dbReference>
<evidence type="ECO:0000256" key="4">
    <source>
        <dbReference type="SAM" id="MobiDB-lite"/>
    </source>
</evidence>
<comment type="caution">
    <text evidence="6">The sequence shown here is derived from an EMBL/GenBank/DDBJ whole genome shotgun (WGS) entry which is preliminary data.</text>
</comment>
<dbReference type="InterPro" id="IPR004090">
    <property type="entry name" value="Chemotax_Me-accpt_rcpt"/>
</dbReference>
<organism evidence="6 7">
    <name type="scientific">Azospirillum lipoferum</name>
    <dbReference type="NCBI Taxonomy" id="193"/>
    <lineage>
        <taxon>Bacteria</taxon>
        <taxon>Pseudomonadati</taxon>
        <taxon>Pseudomonadota</taxon>
        <taxon>Alphaproteobacteria</taxon>
        <taxon>Rhodospirillales</taxon>
        <taxon>Azospirillaceae</taxon>
        <taxon>Azospirillum</taxon>
    </lineage>
</organism>
<dbReference type="RefSeq" id="WP_149231073.1">
    <property type="nucleotide sequence ID" value="NZ_JALJXJ010000004.1"/>
</dbReference>
<dbReference type="GO" id="GO:0004888">
    <property type="term" value="F:transmembrane signaling receptor activity"/>
    <property type="evidence" value="ECO:0007669"/>
    <property type="project" value="InterPro"/>
</dbReference>
<name>A0A5A9GS01_AZOLI</name>
<dbReference type="GO" id="GO:0007165">
    <property type="term" value="P:signal transduction"/>
    <property type="evidence" value="ECO:0007669"/>
    <property type="project" value="UniProtKB-KW"/>
</dbReference>
<dbReference type="Proteomes" id="UP000324927">
    <property type="component" value="Unassembled WGS sequence"/>
</dbReference>
<evidence type="ECO:0000256" key="2">
    <source>
        <dbReference type="ARBA" id="ARBA00029447"/>
    </source>
</evidence>